<dbReference type="RefSeq" id="WP_121852223.1">
    <property type="nucleotide sequence ID" value="NZ_CP037952.1"/>
</dbReference>
<dbReference type="Gene3D" id="1.20.1270.340">
    <property type="match status" value="1"/>
</dbReference>
<comment type="caution">
    <text evidence="2">The sequence shown here is derived from an EMBL/GenBank/DDBJ whole genome shotgun (WGS) entry which is preliminary data.</text>
</comment>
<dbReference type="EMBL" id="QYYH01000013">
    <property type="protein sequence ID" value="RJY18877.1"/>
    <property type="molecule type" value="Genomic_DNA"/>
</dbReference>
<name>A0A3A6TWR4_9GAMM</name>
<reference evidence="2 3" key="1">
    <citation type="submission" date="2018-09" db="EMBL/GenBank/DDBJ databases">
        <title>Phylogeny of the Shewanellaceae, and recommendation for two new genera, Pseudoshewanella and Parashewanella.</title>
        <authorList>
            <person name="Wang G."/>
        </authorList>
    </citation>
    <scope>NUCLEOTIDE SEQUENCE [LARGE SCALE GENOMIC DNA]</scope>
    <source>
        <strain evidence="2 3">KCTC 22492</strain>
    </source>
</reference>
<evidence type="ECO:0000256" key="1">
    <source>
        <dbReference type="SAM" id="Coils"/>
    </source>
</evidence>
<proteinExistence type="predicted"/>
<evidence type="ECO:0000313" key="3">
    <source>
        <dbReference type="Proteomes" id="UP000273022"/>
    </source>
</evidence>
<dbReference type="Pfam" id="PF07445">
    <property type="entry name" value="PriC"/>
    <property type="match status" value="1"/>
</dbReference>
<dbReference type="InterPro" id="IPR038338">
    <property type="entry name" value="PriC_sf"/>
</dbReference>
<sequence>MVLRLTESLSLLKRHLEKLEQEVLQHDSALAKGQKTLLQNVDRFNESLFIQTGAQLGPCINQIRKGITQLEKRIKVGLTTEVIETSCLRIQDQFSAVKRALNTTDLNLKSVRQQKASARARYLSRQKKNHQKSGFEWIASNVMQSSHQLYEELNKHLNWVSKFEQRIHELDLKLESCLSRDKLKLQNEILSMHKRLGKCRQAISYIEERIQMLERPNYKNNR</sequence>
<keyword evidence="1" id="KW-0175">Coiled coil</keyword>
<dbReference type="Proteomes" id="UP000273022">
    <property type="component" value="Unassembled WGS sequence"/>
</dbReference>
<feature type="coiled-coil region" evidence="1">
    <location>
        <begin position="2"/>
        <end position="36"/>
    </location>
</feature>
<dbReference type="AlphaFoldDB" id="A0A3A6TWR4"/>
<organism evidence="2 3">
    <name type="scientific">Parashewanella spongiae</name>
    <dbReference type="NCBI Taxonomy" id="342950"/>
    <lineage>
        <taxon>Bacteria</taxon>
        <taxon>Pseudomonadati</taxon>
        <taxon>Pseudomonadota</taxon>
        <taxon>Gammaproteobacteria</taxon>
        <taxon>Alteromonadales</taxon>
        <taxon>Shewanellaceae</taxon>
        <taxon>Parashewanella</taxon>
    </lineage>
</organism>
<protein>
    <submittedName>
        <fullName evidence="2">Prepilin peptidase</fullName>
    </submittedName>
</protein>
<dbReference type="OrthoDB" id="7061116at2"/>
<evidence type="ECO:0000313" key="2">
    <source>
        <dbReference type="EMBL" id="RJY18877.1"/>
    </source>
</evidence>
<dbReference type="InterPro" id="IPR010890">
    <property type="entry name" value="PriC"/>
</dbReference>
<accession>A0A3A6TWR4</accession>
<keyword evidence="3" id="KW-1185">Reference proteome</keyword>
<gene>
    <name evidence="2" type="ORF">D5R81_03270</name>
</gene>